<feature type="region of interest" description="Disordered" evidence="1">
    <location>
        <begin position="265"/>
        <end position="289"/>
    </location>
</feature>
<feature type="region of interest" description="Disordered" evidence="1">
    <location>
        <begin position="334"/>
        <end position="361"/>
    </location>
</feature>
<comment type="caution">
    <text evidence="4">The sequence shown here is derived from an EMBL/GenBank/DDBJ whole genome shotgun (WGS) entry which is preliminary data.</text>
</comment>
<dbReference type="InterPro" id="IPR056116">
    <property type="entry name" value="DUF7699"/>
</dbReference>
<name>A0AAP0RVW2_LIQFO</name>
<reference evidence="4 5" key="1">
    <citation type="journal article" date="2024" name="Plant J.">
        <title>Genome sequences and population genomics reveal climatic adaptation and genomic divergence between two closely related sweetgum species.</title>
        <authorList>
            <person name="Xu W.Q."/>
            <person name="Ren C.Q."/>
            <person name="Zhang X.Y."/>
            <person name="Comes H.P."/>
            <person name="Liu X.H."/>
            <person name="Li Y.G."/>
            <person name="Kettle C.J."/>
            <person name="Jalonen R."/>
            <person name="Gaisberger H."/>
            <person name="Ma Y.Z."/>
            <person name="Qiu Y.X."/>
        </authorList>
    </citation>
    <scope>NUCLEOTIDE SEQUENCE [LARGE SCALE GENOMIC DNA]</scope>
    <source>
        <strain evidence="4">Hangzhou</strain>
    </source>
</reference>
<dbReference type="PANTHER" id="PTHR35323">
    <property type="entry name" value="SAP DOMAIN-CONTAINING PROTEIN"/>
    <property type="match status" value="1"/>
</dbReference>
<protein>
    <recommendedName>
        <fullName evidence="6">SAP domain-containing protein</fullName>
    </recommendedName>
</protein>
<sequence length="478" mass="54488">MAERKRKPPTVVLSSEEEEEEEEEDDDDDEDDEEEDDDNGGTVSTSSDDGSICDDEEEDESDDQEESDDEDLDGDDESLCNRVTRFLQERKDLQALNLTECKAYLRKHDLRITGTKAVCIQRIKEHWRIKDGNCEALYPRSSFVINCTGDVCKGDVVLFTQKVYEKFDKVTRSGRILGKRTIAGRVVKESYGAAKQQHTFTVEILWSKGIKRLPPLFPLLVKGRNLYRLKTFRQRWNNEAERLKVLAEKHKRGAAARLVRAMKKTKKTGSNNGGLKHQKNFHHTEPSRMKQATEGVRGKHVDGCGKAPSLGLAKSNNRHQKASPLGQVNSMKITKSTAPKSSWRHRKPAHGNKEKISTFQSYPDPAQNFYQSQMGSHHRNVPSGFSSYELGTGSTMMRLPPFRSYADSSVRLPPFRSYGDSYMMPAPGHRGFDHSNYTHHANPSYYFDPRINHHPRPMNIDRPWQPFPSGRGTYGQRN</sequence>
<dbReference type="Proteomes" id="UP001415857">
    <property type="component" value="Unassembled WGS sequence"/>
</dbReference>
<evidence type="ECO:0000256" key="1">
    <source>
        <dbReference type="SAM" id="MobiDB-lite"/>
    </source>
</evidence>
<gene>
    <name evidence="4" type="ORF">L1049_024489</name>
</gene>
<feature type="compositionally biased region" description="Acidic residues" evidence="1">
    <location>
        <begin position="15"/>
        <end position="39"/>
    </location>
</feature>
<evidence type="ECO:0000259" key="3">
    <source>
        <dbReference type="Pfam" id="PF24766"/>
    </source>
</evidence>
<dbReference type="Pfam" id="PF02037">
    <property type="entry name" value="SAP"/>
    <property type="match status" value="1"/>
</dbReference>
<evidence type="ECO:0008006" key="6">
    <source>
        <dbReference type="Google" id="ProtNLM"/>
    </source>
</evidence>
<feature type="region of interest" description="Disordered" evidence="1">
    <location>
        <begin position="1"/>
        <end position="77"/>
    </location>
</feature>
<dbReference type="InterPro" id="IPR003034">
    <property type="entry name" value="SAP_dom"/>
</dbReference>
<feature type="domain" description="DUF7699" evidence="3">
    <location>
        <begin position="152"/>
        <end position="236"/>
    </location>
</feature>
<organism evidence="4 5">
    <name type="scientific">Liquidambar formosana</name>
    <name type="common">Formosan gum</name>
    <dbReference type="NCBI Taxonomy" id="63359"/>
    <lineage>
        <taxon>Eukaryota</taxon>
        <taxon>Viridiplantae</taxon>
        <taxon>Streptophyta</taxon>
        <taxon>Embryophyta</taxon>
        <taxon>Tracheophyta</taxon>
        <taxon>Spermatophyta</taxon>
        <taxon>Magnoliopsida</taxon>
        <taxon>eudicotyledons</taxon>
        <taxon>Gunneridae</taxon>
        <taxon>Pentapetalae</taxon>
        <taxon>Saxifragales</taxon>
        <taxon>Altingiaceae</taxon>
        <taxon>Liquidambar</taxon>
    </lineage>
</organism>
<dbReference type="PANTHER" id="PTHR35323:SF2">
    <property type="entry name" value="SAP DOMAIN-CONTAINING PROTEIN"/>
    <property type="match status" value="1"/>
</dbReference>
<accession>A0AAP0RVW2</accession>
<evidence type="ECO:0000313" key="5">
    <source>
        <dbReference type="Proteomes" id="UP001415857"/>
    </source>
</evidence>
<feature type="compositionally biased region" description="Low complexity" evidence="1">
    <location>
        <begin position="40"/>
        <end position="50"/>
    </location>
</feature>
<evidence type="ECO:0000259" key="2">
    <source>
        <dbReference type="Pfam" id="PF02037"/>
    </source>
</evidence>
<dbReference type="EMBL" id="JBBPBK010000005">
    <property type="protein sequence ID" value="KAK9285298.1"/>
    <property type="molecule type" value="Genomic_DNA"/>
</dbReference>
<dbReference type="AlphaFoldDB" id="A0AAP0RVW2"/>
<evidence type="ECO:0000313" key="4">
    <source>
        <dbReference type="EMBL" id="KAK9285298.1"/>
    </source>
</evidence>
<feature type="compositionally biased region" description="Acidic residues" evidence="1">
    <location>
        <begin position="51"/>
        <end position="77"/>
    </location>
</feature>
<feature type="domain" description="SAP" evidence="2">
    <location>
        <begin position="92"/>
        <end position="128"/>
    </location>
</feature>
<keyword evidence="5" id="KW-1185">Reference proteome</keyword>
<proteinExistence type="predicted"/>
<dbReference type="Pfam" id="PF24766">
    <property type="entry name" value="DUF7699"/>
    <property type="match status" value="1"/>
</dbReference>